<comment type="caution">
    <text evidence="4">The sequence shown here is derived from an EMBL/GenBank/DDBJ whole genome shotgun (WGS) entry which is preliminary data.</text>
</comment>
<evidence type="ECO:0000256" key="2">
    <source>
        <dbReference type="SAM" id="MobiDB-lite"/>
    </source>
</evidence>
<protein>
    <recommendedName>
        <fullName evidence="3">SWIM-type domain-containing protein</fullName>
    </recommendedName>
</protein>
<dbReference type="EMBL" id="JASJQH010008172">
    <property type="protein sequence ID" value="KAK9694665.1"/>
    <property type="molecule type" value="Genomic_DNA"/>
</dbReference>
<sequence length="311" mass="35568">MKVYDLTSENEESIEATTPRRRSARIRERSDVKVEEPRESRNPIILENSDTESSKRKKVSKNRREKVQLLQGVENGEGPTRNTSTTTLVQVKKVVEKEKRMKRFRKACSEKVQQRIERAQNQRMFLLEREVISDISQKFAVLGSTGNVYNVYIGHLPNCDCPDYVRGNLCKHILFVYLKVLQVPSTSPCIYQAALLASELKSILNSAPDLSSLANDRARKAYETHCQGGEIQDETHDSQRKPVTSDKLVWCKMQCGNNVHEDCWSHWSAAKRKSGTLVTCVYCRANWEDSKGKTKSGYLNLGEIQGITRRR</sequence>
<gene>
    <name evidence="4" type="ORF">K7432_013336</name>
</gene>
<dbReference type="InterPro" id="IPR007527">
    <property type="entry name" value="Znf_SWIM"/>
</dbReference>
<proteinExistence type="predicted"/>
<feature type="region of interest" description="Disordered" evidence="2">
    <location>
        <begin position="1"/>
        <end position="64"/>
    </location>
</feature>
<keyword evidence="1" id="KW-0863">Zinc-finger</keyword>
<keyword evidence="5" id="KW-1185">Reference proteome</keyword>
<feature type="compositionally biased region" description="Basic residues" evidence="2">
    <location>
        <begin position="55"/>
        <end position="64"/>
    </location>
</feature>
<evidence type="ECO:0000259" key="3">
    <source>
        <dbReference type="PROSITE" id="PS50966"/>
    </source>
</evidence>
<evidence type="ECO:0000256" key="1">
    <source>
        <dbReference type="PROSITE-ProRule" id="PRU00325"/>
    </source>
</evidence>
<evidence type="ECO:0000313" key="4">
    <source>
        <dbReference type="EMBL" id="KAK9694665.1"/>
    </source>
</evidence>
<organism evidence="4 5">
    <name type="scientific">Basidiobolus ranarum</name>
    <dbReference type="NCBI Taxonomy" id="34480"/>
    <lineage>
        <taxon>Eukaryota</taxon>
        <taxon>Fungi</taxon>
        <taxon>Fungi incertae sedis</taxon>
        <taxon>Zoopagomycota</taxon>
        <taxon>Entomophthoromycotina</taxon>
        <taxon>Basidiobolomycetes</taxon>
        <taxon>Basidiobolales</taxon>
        <taxon>Basidiobolaceae</taxon>
        <taxon>Basidiobolus</taxon>
    </lineage>
</organism>
<feature type="compositionally biased region" description="Basic and acidic residues" evidence="2">
    <location>
        <begin position="25"/>
        <end position="41"/>
    </location>
</feature>
<accession>A0ABR2VR01</accession>
<evidence type="ECO:0000313" key="5">
    <source>
        <dbReference type="Proteomes" id="UP001479436"/>
    </source>
</evidence>
<keyword evidence="1" id="KW-0479">Metal-binding</keyword>
<dbReference type="PANTHER" id="PTHR21540:SF0">
    <property type="entry name" value="PHD FAMILY PROTEIN"/>
    <property type="match status" value="1"/>
</dbReference>
<dbReference type="InterPro" id="IPR039903">
    <property type="entry name" value="Zswim2"/>
</dbReference>
<reference evidence="4 5" key="1">
    <citation type="submission" date="2023-04" db="EMBL/GenBank/DDBJ databases">
        <title>Genome of Basidiobolus ranarum AG-B5.</title>
        <authorList>
            <person name="Stajich J.E."/>
            <person name="Carter-House D."/>
            <person name="Gryganskyi A."/>
        </authorList>
    </citation>
    <scope>NUCLEOTIDE SEQUENCE [LARGE SCALE GENOMIC DNA]</scope>
    <source>
        <strain evidence="4 5">AG-B5</strain>
    </source>
</reference>
<keyword evidence="1" id="KW-0862">Zinc</keyword>
<dbReference type="PANTHER" id="PTHR21540">
    <property type="entry name" value="RING FINGER AND SWIM DOMAIN-CONTAINING PROTEIN 2"/>
    <property type="match status" value="1"/>
</dbReference>
<dbReference type="Pfam" id="PF04434">
    <property type="entry name" value="SWIM"/>
    <property type="match status" value="1"/>
</dbReference>
<name>A0ABR2VR01_9FUNG</name>
<dbReference type="Proteomes" id="UP001479436">
    <property type="component" value="Unassembled WGS sequence"/>
</dbReference>
<dbReference type="PROSITE" id="PS50966">
    <property type="entry name" value="ZF_SWIM"/>
    <property type="match status" value="1"/>
</dbReference>
<feature type="domain" description="SWIM-type" evidence="3">
    <location>
        <begin position="149"/>
        <end position="181"/>
    </location>
</feature>